<accession>A0A1H8PPY7</accession>
<protein>
    <submittedName>
        <fullName evidence="1">Uncharacterized protein</fullName>
    </submittedName>
</protein>
<keyword evidence="2" id="KW-1185">Reference proteome</keyword>
<reference evidence="1 2" key="1">
    <citation type="submission" date="2016-10" db="EMBL/GenBank/DDBJ databases">
        <authorList>
            <person name="de Groot N.N."/>
        </authorList>
    </citation>
    <scope>NUCLEOTIDE SEQUENCE [LARGE SCALE GENOMIC DNA]</scope>
    <source>
        <strain evidence="1 2">DSM 8512</strain>
    </source>
</reference>
<dbReference type="EMBL" id="FODE01000110">
    <property type="protein sequence ID" value="SEO43777.1"/>
    <property type="molecule type" value="Genomic_DNA"/>
</dbReference>
<evidence type="ECO:0000313" key="1">
    <source>
        <dbReference type="EMBL" id="SEO43777.1"/>
    </source>
</evidence>
<dbReference type="OrthoDB" id="7866079at2"/>
<proteinExistence type="predicted"/>
<gene>
    <name evidence="1" type="ORF">SAMN04489859_11102</name>
</gene>
<dbReference type="RefSeq" id="WP_139208331.1">
    <property type="nucleotide sequence ID" value="NZ_CP067124.1"/>
</dbReference>
<name>A0A1H8PPY7_9RHOB</name>
<dbReference type="AlphaFoldDB" id="A0A1H8PPY7"/>
<organism evidence="1 2">
    <name type="scientific">Paracoccus alcaliphilus</name>
    <dbReference type="NCBI Taxonomy" id="34002"/>
    <lineage>
        <taxon>Bacteria</taxon>
        <taxon>Pseudomonadati</taxon>
        <taxon>Pseudomonadota</taxon>
        <taxon>Alphaproteobacteria</taxon>
        <taxon>Rhodobacterales</taxon>
        <taxon>Paracoccaceae</taxon>
        <taxon>Paracoccus</taxon>
    </lineage>
</organism>
<dbReference type="Proteomes" id="UP000199054">
    <property type="component" value="Unassembled WGS sequence"/>
</dbReference>
<sequence>MNFLANIFRRKRKTRLETALEHMDGATERFRIAAEMSVQPHARLFWDLAAASVDLRAQVVSDPGCISSLRRIIFFYLPTMSDLCHRWARLSQADPLRPPDETAIADFRGYLELIQAASDACRMRHYDDLHLTMEAFDEQLQRLSV</sequence>
<evidence type="ECO:0000313" key="2">
    <source>
        <dbReference type="Proteomes" id="UP000199054"/>
    </source>
</evidence>